<dbReference type="AlphaFoldDB" id="A6IWN0"/>
<sequence length="58" mass="6142">MSPRGLSSWGGHQYPPTSAGGFWELLDTGMPHSRFQGPGERRPQDAAPTTNSGSAASR</sequence>
<accession>A6IWN0</accession>
<protein>
    <submittedName>
        <fullName evidence="2">Uncharacterized protein LOC498664</fullName>
    </submittedName>
</protein>
<feature type="region of interest" description="Disordered" evidence="1">
    <location>
        <begin position="1"/>
        <end position="58"/>
    </location>
</feature>
<proteinExistence type="predicted"/>
<evidence type="ECO:0000256" key="1">
    <source>
        <dbReference type="SAM" id="MobiDB-lite"/>
    </source>
</evidence>
<dbReference type="EMBL" id="CH473970">
    <property type="protein sequence ID" value="EDM08843.1"/>
    <property type="molecule type" value="Genomic_DNA"/>
</dbReference>
<dbReference type="Proteomes" id="UP000234681">
    <property type="component" value="Chromosome 16"/>
</dbReference>
<evidence type="ECO:0000313" key="2">
    <source>
        <dbReference type="EMBL" id="EDM08843.1"/>
    </source>
</evidence>
<reference evidence="2 3" key="1">
    <citation type="submission" date="2005-09" db="EMBL/GenBank/DDBJ databases">
        <authorList>
            <person name="Mural R.J."/>
            <person name="Li P.W."/>
            <person name="Adams M.D."/>
            <person name="Amanatides P.G."/>
            <person name="Baden-Tillson H."/>
            <person name="Barnstead M."/>
            <person name="Chin S.H."/>
            <person name="Dew I."/>
            <person name="Evans C.A."/>
            <person name="Ferriera S."/>
            <person name="Flanigan M."/>
            <person name="Fosler C."/>
            <person name="Glodek A."/>
            <person name="Gu Z."/>
            <person name="Holt R.A."/>
            <person name="Jennings D."/>
            <person name="Kraft C.L."/>
            <person name="Lu F."/>
            <person name="Nguyen T."/>
            <person name="Nusskern D.R."/>
            <person name="Pfannkoch C.M."/>
            <person name="Sitter C."/>
            <person name="Sutton G.G."/>
            <person name="Venter J.C."/>
            <person name="Wang Z."/>
            <person name="Woodage T."/>
            <person name="Zheng X.H."/>
            <person name="Zhong F."/>
        </authorList>
    </citation>
    <scope>NUCLEOTIDE SEQUENCE [LARGE SCALE GENOMIC DNA]</scope>
    <source>
        <strain>BN</strain>
        <strain evidence="3">Sprague-Dawley</strain>
    </source>
</reference>
<feature type="compositionally biased region" description="Polar residues" evidence="1">
    <location>
        <begin position="47"/>
        <end position="58"/>
    </location>
</feature>
<organism evidence="2 3">
    <name type="scientific">Rattus norvegicus</name>
    <name type="common">Rat</name>
    <dbReference type="NCBI Taxonomy" id="10116"/>
    <lineage>
        <taxon>Eukaryota</taxon>
        <taxon>Metazoa</taxon>
        <taxon>Chordata</taxon>
        <taxon>Craniata</taxon>
        <taxon>Vertebrata</taxon>
        <taxon>Euteleostomi</taxon>
        <taxon>Mammalia</taxon>
        <taxon>Eutheria</taxon>
        <taxon>Euarchontoglires</taxon>
        <taxon>Glires</taxon>
        <taxon>Rodentia</taxon>
        <taxon>Myomorpha</taxon>
        <taxon>Muroidea</taxon>
        <taxon>Muridae</taxon>
        <taxon>Murinae</taxon>
        <taxon>Rattus</taxon>
    </lineage>
</organism>
<name>A6IWN0_RAT</name>
<gene>
    <name evidence="2" type="primary">LOC498664</name>
    <name evidence="2" type="ORF">rCG_42965</name>
</gene>
<evidence type="ECO:0000313" key="3">
    <source>
        <dbReference type="Proteomes" id="UP000234681"/>
    </source>
</evidence>